<dbReference type="InterPro" id="IPR011646">
    <property type="entry name" value="KAP_P-loop"/>
</dbReference>
<evidence type="ECO:0000313" key="2">
    <source>
        <dbReference type="EMBL" id="MDC2827950.1"/>
    </source>
</evidence>
<name>A0AAJ1M8U1_LIMMU</name>
<sequence length="362" mass="41207">MQNPFNPTFGDVPKIYLDTGNQAESLAALIKNSEFARSFFITGVRGSGKTTFMTQVETLLSQDLQCLPISLINDEHLLSSFVHQLERAVESKTAALAKKLSGFTAGPISLSFNSEEAGSDVITRVVELMQIVKKKHQYVLVTIDEVDNSKAIRSFAQVFNDLKRHQMPIFTLMTGLPDLILNIQTENKMTFLLRSEKITMEPLGNGNTALGYSRALGCDWVTAQQMANMVRGYSYAFQLLGYLAFEYQEKLARPIQQADLKSIEQQYIVQLFDNAYQKIFVDLSPQDKKYLIAVADHRRFKDVVSMMHQNASYVSQYRRRAIERHLVVPASYGQVNYTLPYFAEYLKAVQDPNSVYYDYLEF</sequence>
<dbReference type="InterPro" id="IPR027417">
    <property type="entry name" value="P-loop_NTPase"/>
</dbReference>
<keyword evidence="2" id="KW-0547">Nucleotide-binding</keyword>
<comment type="caution">
    <text evidence="2">The sequence shown here is derived from an EMBL/GenBank/DDBJ whole genome shotgun (WGS) entry which is preliminary data.</text>
</comment>
<dbReference type="EMBL" id="JAQOND010000025">
    <property type="protein sequence ID" value="MDC2827950.1"/>
    <property type="molecule type" value="Genomic_DNA"/>
</dbReference>
<evidence type="ECO:0000313" key="3">
    <source>
        <dbReference type="Proteomes" id="UP001218021"/>
    </source>
</evidence>
<organism evidence="2 3">
    <name type="scientific">Limosilactobacillus mucosae</name>
    <name type="common">Lactobacillus mucosae</name>
    <dbReference type="NCBI Taxonomy" id="97478"/>
    <lineage>
        <taxon>Bacteria</taxon>
        <taxon>Bacillati</taxon>
        <taxon>Bacillota</taxon>
        <taxon>Bacilli</taxon>
        <taxon>Lactobacillales</taxon>
        <taxon>Lactobacillaceae</taxon>
        <taxon>Limosilactobacillus</taxon>
    </lineage>
</organism>
<dbReference type="Pfam" id="PF07693">
    <property type="entry name" value="KAP_NTPase"/>
    <property type="match status" value="1"/>
</dbReference>
<dbReference type="RefSeq" id="WP_033935330.1">
    <property type="nucleotide sequence ID" value="NZ_JAQEOZ010000024.1"/>
</dbReference>
<gene>
    <name evidence="2" type="ORF">PO158_06590</name>
</gene>
<dbReference type="AlphaFoldDB" id="A0AAJ1M8U1"/>
<reference evidence="2" key="1">
    <citation type="submission" date="2023-01" db="EMBL/GenBank/DDBJ databases">
        <title>Genome analysis of 13 Lactobacillus isolated from gut of wild boar.</title>
        <authorList>
            <person name="Papp P."/>
            <person name="Libisch B."/>
            <person name="Nagy T."/>
            <person name="Olasz F."/>
        </authorList>
    </citation>
    <scope>NUCLEOTIDE SEQUENCE</scope>
    <source>
        <strain evidence="2">F108</strain>
    </source>
</reference>
<dbReference type="Proteomes" id="UP001218021">
    <property type="component" value="Unassembled WGS sequence"/>
</dbReference>
<proteinExistence type="predicted"/>
<protein>
    <submittedName>
        <fullName evidence="2">ATP-binding protein</fullName>
    </submittedName>
</protein>
<dbReference type="SUPFAM" id="SSF52540">
    <property type="entry name" value="P-loop containing nucleoside triphosphate hydrolases"/>
    <property type="match status" value="1"/>
</dbReference>
<feature type="domain" description="KAP NTPase" evidence="1">
    <location>
        <begin position="21"/>
        <end position="138"/>
    </location>
</feature>
<accession>A0AAJ1M8U1</accession>
<keyword evidence="2" id="KW-0067">ATP-binding</keyword>
<dbReference type="GO" id="GO:0005524">
    <property type="term" value="F:ATP binding"/>
    <property type="evidence" value="ECO:0007669"/>
    <property type="project" value="UniProtKB-KW"/>
</dbReference>
<dbReference type="Gene3D" id="3.40.50.300">
    <property type="entry name" value="P-loop containing nucleotide triphosphate hydrolases"/>
    <property type="match status" value="1"/>
</dbReference>
<evidence type="ECO:0000259" key="1">
    <source>
        <dbReference type="Pfam" id="PF07693"/>
    </source>
</evidence>